<dbReference type="AlphaFoldDB" id="A0A7D7REH3"/>
<evidence type="ECO:0000256" key="2">
    <source>
        <dbReference type="ARBA" id="ARBA00023002"/>
    </source>
</evidence>
<name>A0A7D7REH3_PLAMR</name>
<dbReference type="PANTHER" id="PTHR44196:SF1">
    <property type="entry name" value="DEHYDROGENASE_REDUCTASE SDR FAMILY MEMBER 7B"/>
    <property type="match status" value="1"/>
</dbReference>
<accession>A0A7D7REH3</accession>
<dbReference type="SUPFAM" id="SSF51735">
    <property type="entry name" value="NAD(P)-binding Rossmann-fold domains"/>
    <property type="match status" value="1"/>
</dbReference>
<keyword evidence="2" id="KW-0560">Oxidoreductase</keyword>
<proteinExistence type="inferred from homology"/>
<dbReference type="GO" id="GO:0016020">
    <property type="term" value="C:membrane"/>
    <property type="evidence" value="ECO:0007669"/>
    <property type="project" value="TreeGrafter"/>
</dbReference>
<dbReference type="KEGG" id="pdec:H1Q58_08235"/>
<evidence type="ECO:0000256" key="1">
    <source>
        <dbReference type="ARBA" id="ARBA00006484"/>
    </source>
</evidence>
<evidence type="ECO:0000313" key="5">
    <source>
        <dbReference type="Proteomes" id="UP000514716"/>
    </source>
</evidence>
<dbReference type="PRINTS" id="PR00080">
    <property type="entry name" value="SDRFAMILY"/>
</dbReference>
<evidence type="ECO:0000256" key="3">
    <source>
        <dbReference type="RuleBase" id="RU000363"/>
    </source>
</evidence>
<evidence type="ECO:0000313" key="4">
    <source>
        <dbReference type="EMBL" id="QMT15981.1"/>
    </source>
</evidence>
<dbReference type="Gene3D" id="3.40.50.720">
    <property type="entry name" value="NAD(P)-binding Rossmann-like Domain"/>
    <property type="match status" value="1"/>
</dbReference>
<dbReference type="PANTHER" id="PTHR44196">
    <property type="entry name" value="DEHYDROGENASE/REDUCTASE SDR FAMILY MEMBER 7B"/>
    <property type="match status" value="1"/>
</dbReference>
<dbReference type="PRINTS" id="PR00081">
    <property type="entry name" value="GDHRDH"/>
</dbReference>
<dbReference type="InterPro" id="IPR036291">
    <property type="entry name" value="NAD(P)-bd_dom_sf"/>
</dbReference>
<reference evidence="4 5" key="1">
    <citation type="submission" date="2020-07" db="EMBL/GenBank/DDBJ databases">
        <title>Screening of a cold-adapted Planococcus bacterium producing protease in traditional shrimp paste and protease identification by genome sequencing.</title>
        <authorList>
            <person name="Gao R."/>
            <person name="Leng W."/>
            <person name="Chu Q."/>
            <person name="Wu X."/>
            <person name="Liu H."/>
            <person name="Li X."/>
        </authorList>
    </citation>
    <scope>NUCLEOTIDE SEQUENCE [LARGE SCALE GENOMIC DNA]</scope>
    <source>
        <strain evidence="4 5">XJ11</strain>
    </source>
</reference>
<comment type="similarity">
    <text evidence="1 3">Belongs to the short-chain dehydrogenases/reductases (SDR) family.</text>
</comment>
<dbReference type="InterPro" id="IPR002347">
    <property type="entry name" value="SDR_fam"/>
</dbReference>
<protein>
    <submittedName>
        <fullName evidence="4">SDR family NAD(P)-dependent oxidoreductase</fullName>
    </submittedName>
</protein>
<dbReference type="Proteomes" id="UP000514716">
    <property type="component" value="Chromosome"/>
</dbReference>
<organism evidence="4 5">
    <name type="scientific">Planococcus maritimus</name>
    <dbReference type="NCBI Taxonomy" id="192421"/>
    <lineage>
        <taxon>Bacteria</taxon>
        <taxon>Bacillati</taxon>
        <taxon>Bacillota</taxon>
        <taxon>Bacilli</taxon>
        <taxon>Bacillales</taxon>
        <taxon>Caryophanaceae</taxon>
        <taxon>Planococcus</taxon>
    </lineage>
</organism>
<dbReference type="RefSeq" id="WP_182091148.1">
    <property type="nucleotide sequence ID" value="NZ_CP059540.1"/>
</dbReference>
<keyword evidence="5" id="KW-1185">Reference proteome</keyword>
<dbReference type="Pfam" id="PF00106">
    <property type="entry name" value="adh_short"/>
    <property type="match status" value="1"/>
</dbReference>
<sequence length="286" mass="32139">MHNYNVLESALFFPSPIRFEKLKKQVDGKTILITGASSGIGKELAFLFAQTTAHLILVARRGDLMHAMKTEIEKSSAKVTVFQADLRNDEDVNELLAFLHLLEGGVDIVVSNAGLSINRPIVQSLDRYHDFTRTMALNYFAPVQLLLSLIPLLEQNKGHIVNVSTINALLLPVPYWAAYQASKTAFDTWLRSAEPELRSRNISTTSIYLPLVKTPMIEPTKAYRNSPAMSPVHVAEIIGHALYSKRQIYKPWWLIFGQWASLIFRAPLAFIVPKLLSKKERARGNA</sequence>
<dbReference type="EMBL" id="CP059540">
    <property type="protein sequence ID" value="QMT15981.1"/>
    <property type="molecule type" value="Genomic_DNA"/>
</dbReference>
<gene>
    <name evidence="4" type="ORF">H1Q58_08235</name>
</gene>
<dbReference type="GO" id="GO:0016491">
    <property type="term" value="F:oxidoreductase activity"/>
    <property type="evidence" value="ECO:0007669"/>
    <property type="project" value="UniProtKB-KW"/>
</dbReference>